<protein>
    <recommendedName>
        <fullName evidence="1">5-oxoprolinase subunit A</fullName>
        <shortName evidence="1">5-OPase subunit A</shortName>
        <ecNumber evidence="1">3.5.2.9</ecNumber>
    </recommendedName>
    <alternativeName>
        <fullName evidence="1">5-oxoprolinase (ATP-hydrolyzing) subunit A</fullName>
    </alternativeName>
</protein>
<dbReference type="GO" id="GO:0017168">
    <property type="term" value="F:5-oxoprolinase (ATP-hydrolyzing) activity"/>
    <property type="evidence" value="ECO:0007669"/>
    <property type="project" value="UniProtKB-EC"/>
</dbReference>
<dbReference type="CDD" id="cd10787">
    <property type="entry name" value="LamB_YcsF_like"/>
    <property type="match status" value="1"/>
</dbReference>
<reference evidence="2 3" key="1">
    <citation type="submission" date="2021-10" db="EMBL/GenBank/DDBJ databases">
        <authorList>
            <person name="Criscuolo A."/>
        </authorList>
    </citation>
    <scope>NUCLEOTIDE SEQUENCE [LARGE SCALE GENOMIC DNA]</scope>
    <source>
        <strain evidence="3">CIP 111899</strain>
    </source>
</reference>
<keyword evidence="3" id="KW-1185">Reference proteome</keyword>
<dbReference type="SUPFAM" id="SSF88713">
    <property type="entry name" value="Glycoside hydrolase/deacetylase"/>
    <property type="match status" value="1"/>
</dbReference>
<comment type="similarity">
    <text evidence="1">Belongs to the LamB/PxpA family.</text>
</comment>
<dbReference type="NCBIfam" id="NF003814">
    <property type="entry name" value="PRK05406.1-3"/>
    <property type="match status" value="1"/>
</dbReference>
<evidence type="ECO:0000313" key="2">
    <source>
        <dbReference type="EMBL" id="CAG9614375.1"/>
    </source>
</evidence>
<dbReference type="Proteomes" id="UP000789423">
    <property type="component" value="Unassembled WGS sequence"/>
</dbReference>
<keyword evidence="1" id="KW-0067">ATP-binding</keyword>
<proteinExistence type="inferred from homology"/>
<sequence>MNVVDLNCDLGESFGVYNIGNDDAILPYVSSVNIACGFHAGDPSVMHSTVAKALEHNVSIGAHPGLPDLIGFGRRMMRVSPDEVYDYMIYQIGALDGFIRALGGKMNHVKPHGALYNLAAVNSEIADAIAKAIYKVNPDLLLFGLASSAFLRAGEKYNLRVVQEVFADRTYQSNGTLTNRAESNALITNKEDAIRQVLQMVQKGNVQAVDGTIVSIAAHTICIHGDGVHAVDYAKSIYNALQQAQINICAP</sequence>
<gene>
    <name evidence="1 2" type="primary">pxpA</name>
    <name evidence="2" type="ORF">BACCIP111899_03602</name>
</gene>
<comment type="function">
    <text evidence="1">Catalyzes the cleavage of 5-oxoproline to form L-glutamate coupled to the hydrolysis of ATP to ADP and inorganic phosphate.</text>
</comment>
<keyword evidence="1 2" id="KW-0378">Hydrolase</keyword>
<evidence type="ECO:0000313" key="3">
    <source>
        <dbReference type="Proteomes" id="UP000789423"/>
    </source>
</evidence>
<dbReference type="EMBL" id="CAKJTI010000026">
    <property type="protein sequence ID" value="CAG9614375.1"/>
    <property type="molecule type" value="Genomic_DNA"/>
</dbReference>
<dbReference type="Pfam" id="PF03746">
    <property type="entry name" value="LamB_YcsF"/>
    <property type="match status" value="1"/>
</dbReference>
<comment type="catalytic activity">
    <reaction evidence="1">
        <text>5-oxo-L-proline + ATP + 2 H2O = L-glutamate + ADP + phosphate + H(+)</text>
        <dbReference type="Rhea" id="RHEA:10348"/>
        <dbReference type="ChEBI" id="CHEBI:15377"/>
        <dbReference type="ChEBI" id="CHEBI:15378"/>
        <dbReference type="ChEBI" id="CHEBI:29985"/>
        <dbReference type="ChEBI" id="CHEBI:30616"/>
        <dbReference type="ChEBI" id="CHEBI:43474"/>
        <dbReference type="ChEBI" id="CHEBI:58402"/>
        <dbReference type="ChEBI" id="CHEBI:456216"/>
        <dbReference type="EC" id="3.5.2.9"/>
    </reaction>
</comment>
<comment type="subunit">
    <text evidence="1">Forms a complex composed of PxpA, PxpB and PxpC.</text>
</comment>
<dbReference type="InterPro" id="IPR011330">
    <property type="entry name" value="Glyco_hydro/deAcase_b/a-brl"/>
</dbReference>
<comment type="caution">
    <text evidence="2">The sequence shown here is derived from an EMBL/GenBank/DDBJ whole genome shotgun (WGS) entry which is preliminary data.</text>
</comment>
<dbReference type="HAMAP" id="MF_00691">
    <property type="entry name" value="PxpA"/>
    <property type="match status" value="1"/>
</dbReference>
<dbReference type="EC" id="3.5.2.9" evidence="1"/>
<evidence type="ECO:0000256" key="1">
    <source>
        <dbReference type="HAMAP-Rule" id="MF_00691"/>
    </source>
</evidence>
<dbReference type="RefSeq" id="WP_230576342.1">
    <property type="nucleotide sequence ID" value="NZ_CAKJTI010000026.1"/>
</dbReference>
<dbReference type="PANTHER" id="PTHR30292:SF0">
    <property type="entry name" value="5-OXOPROLINASE SUBUNIT A"/>
    <property type="match status" value="1"/>
</dbReference>
<dbReference type="InterPro" id="IPR005501">
    <property type="entry name" value="LamB/YcsF/PxpA-like"/>
</dbReference>
<dbReference type="PANTHER" id="PTHR30292">
    <property type="entry name" value="UNCHARACTERIZED PROTEIN YBGL-RELATED"/>
    <property type="match status" value="1"/>
</dbReference>
<organism evidence="2 3">
    <name type="scientific">Bacillus rhizoplanae</name>
    <dbReference type="NCBI Taxonomy" id="2880966"/>
    <lineage>
        <taxon>Bacteria</taxon>
        <taxon>Bacillati</taxon>
        <taxon>Bacillota</taxon>
        <taxon>Bacilli</taxon>
        <taxon>Bacillales</taxon>
        <taxon>Bacillaceae</taxon>
        <taxon>Bacillus</taxon>
    </lineage>
</organism>
<dbReference type="Gene3D" id="3.20.20.370">
    <property type="entry name" value="Glycoside hydrolase/deacetylase"/>
    <property type="match status" value="1"/>
</dbReference>
<name>A0ABM8YFA7_9BACI</name>
<dbReference type="NCBIfam" id="NF003813">
    <property type="entry name" value="PRK05406.1-2"/>
    <property type="match status" value="1"/>
</dbReference>
<dbReference type="NCBIfam" id="NF003816">
    <property type="entry name" value="PRK05406.1-5"/>
    <property type="match status" value="1"/>
</dbReference>
<accession>A0ABM8YFA7</accession>
<keyword evidence="1" id="KW-0547">Nucleotide-binding</keyword>